<dbReference type="Gene3D" id="1.10.10.10">
    <property type="entry name" value="Winged helix-like DNA-binding domain superfamily/Winged helix DNA-binding domain"/>
    <property type="match status" value="1"/>
</dbReference>
<keyword evidence="4" id="KW-0804">Transcription</keyword>
<sequence>MPLSRDVTLKHLRGFTEVLRRGTIASAAERLHLTAPAVSTQLKTLETLVGAPILDRSGDSLRPTEVGEELLRAAGLIEAALTRCEARISALREGAAGLVRLGVVSTGKYFAPGLVARFNTAMPGIMLHMTVGNRDEIVESLGSRGIDLAVMGRGPENLEVIAHPLGPHPYLMIARPGHPLAALETVPAETLLAETFLAREMGSGTRTLMMRVLDGLSEGRSYRVVEMPSNETIKQAVMAGLGVAMLSAHTVHHERAEGKLRALPVPGLPVVRHWYLIHRADEPLTPAAQVFRDFVIGLDGAFLPGAETGSPDISAAQ</sequence>
<dbReference type="PROSITE" id="PS50931">
    <property type="entry name" value="HTH_LYSR"/>
    <property type="match status" value="1"/>
</dbReference>
<dbReference type="PANTHER" id="PTHR30126">
    <property type="entry name" value="HTH-TYPE TRANSCRIPTIONAL REGULATOR"/>
    <property type="match status" value="1"/>
</dbReference>
<organism evidence="8 9">
    <name type="scientific">Roseospira navarrensis</name>
    <dbReference type="NCBI Taxonomy" id="140058"/>
    <lineage>
        <taxon>Bacteria</taxon>
        <taxon>Pseudomonadati</taxon>
        <taxon>Pseudomonadota</taxon>
        <taxon>Alphaproteobacteria</taxon>
        <taxon>Rhodospirillales</taxon>
        <taxon>Rhodospirillaceae</taxon>
        <taxon>Roseospira</taxon>
    </lineage>
</organism>
<evidence type="ECO:0000256" key="2">
    <source>
        <dbReference type="ARBA" id="ARBA00023015"/>
    </source>
</evidence>
<evidence type="ECO:0000256" key="5">
    <source>
        <dbReference type="ARBA" id="ARBA00039279"/>
    </source>
</evidence>
<dbReference type="Gene3D" id="3.40.190.10">
    <property type="entry name" value="Periplasmic binding protein-like II"/>
    <property type="match status" value="2"/>
</dbReference>
<dbReference type="RefSeq" id="WP_153344606.1">
    <property type="nucleotide sequence ID" value="NZ_WIVE01000038.1"/>
</dbReference>
<evidence type="ECO:0000259" key="7">
    <source>
        <dbReference type="PROSITE" id="PS50931"/>
    </source>
</evidence>
<keyword evidence="2" id="KW-0805">Transcription regulation</keyword>
<evidence type="ECO:0000313" key="9">
    <source>
        <dbReference type="Proteomes" id="UP000434582"/>
    </source>
</evidence>
<comment type="similarity">
    <text evidence="1">Belongs to the LysR transcriptional regulatory family.</text>
</comment>
<keyword evidence="3" id="KW-0238">DNA-binding</keyword>
<dbReference type="SUPFAM" id="SSF53850">
    <property type="entry name" value="Periplasmic binding protein-like II"/>
    <property type="match status" value="1"/>
</dbReference>
<dbReference type="InterPro" id="IPR036388">
    <property type="entry name" value="WH-like_DNA-bd_sf"/>
</dbReference>
<dbReference type="GO" id="GO:0000976">
    <property type="term" value="F:transcription cis-regulatory region binding"/>
    <property type="evidence" value="ECO:0007669"/>
    <property type="project" value="TreeGrafter"/>
</dbReference>
<evidence type="ECO:0000313" key="8">
    <source>
        <dbReference type="EMBL" id="MQX37281.1"/>
    </source>
</evidence>
<accession>A0A7X2D3Y2</accession>
<evidence type="ECO:0000256" key="1">
    <source>
        <dbReference type="ARBA" id="ARBA00009437"/>
    </source>
</evidence>
<protein>
    <recommendedName>
        <fullName evidence="5">HTH-type transcriptional regulator CbbR</fullName>
    </recommendedName>
    <alternativeName>
        <fullName evidence="6">RuBisCO operon transcriptional regulator</fullName>
    </alternativeName>
</protein>
<feature type="domain" description="HTH lysR-type" evidence="7">
    <location>
        <begin position="7"/>
        <end position="64"/>
    </location>
</feature>
<dbReference type="InterPro" id="IPR036390">
    <property type="entry name" value="WH_DNA-bd_sf"/>
</dbReference>
<dbReference type="InterPro" id="IPR005119">
    <property type="entry name" value="LysR_subst-bd"/>
</dbReference>
<dbReference type="OrthoDB" id="9808620at2"/>
<dbReference type="Pfam" id="PF03466">
    <property type="entry name" value="LysR_substrate"/>
    <property type="match status" value="1"/>
</dbReference>
<reference evidence="8 9" key="1">
    <citation type="submission" date="2019-10" db="EMBL/GenBank/DDBJ databases">
        <title>Draft whole-genome sequence of the purple nonsulfur photosynthetic bacterium Roseospira navarrensis DSM 15114.</title>
        <authorList>
            <person name="Kyndt J.A."/>
            <person name="Meyer T.E."/>
        </authorList>
    </citation>
    <scope>NUCLEOTIDE SEQUENCE [LARGE SCALE GENOMIC DNA]</scope>
    <source>
        <strain evidence="8 9">DSM 15114</strain>
    </source>
</reference>
<name>A0A7X2D3Y2_9PROT</name>
<dbReference type="AlphaFoldDB" id="A0A7X2D3Y2"/>
<evidence type="ECO:0000256" key="6">
    <source>
        <dbReference type="ARBA" id="ARBA00043141"/>
    </source>
</evidence>
<dbReference type="SUPFAM" id="SSF46785">
    <property type="entry name" value="Winged helix' DNA-binding domain"/>
    <property type="match status" value="1"/>
</dbReference>
<dbReference type="InterPro" id="IPR000847">
    <property type="entry name" value="LysR_HTH_N"/>
</dbReference>
<evidence type="ECO:0000256" key="3">
    <source>
        <dbReference type="ARBA" id="ARBA00023125"/>
    </source>
</evidence>
<keyword evidence="9" id="KW-1185">Reference proteome</keyword>
<comment type="caution">
    <text evidence="8">The sequence shown here is derived from an EMBL/GenBank/DDBJ whole genome shotgun (WGS) entry which is preliminary data.</text>
</comment>
<dbReference type="EMBL" id="WIVE01000038">
    <property type="protein sequence ID" value="MQX37281.1"/>
    <property type="molecule type" value="Genomic_DNA"/>
</dbReference>
<dbReference type="PANTHER" id="PTHR30126:SF5">
    <property type="entry name" value="HTH-TYPE TRANSCRIPTIONAL ACTIVATOR CMPR"/>
    <property type="match status" value="1"/>
</dbReference>
<dbReference type="Pfam" id="PF00126">
    <property type="entry name" value="HTH_1"/>
    <property type="match status" value="1"/>
</dbReference>
<dbReference type="GO" id="GO:0003700">
    <property type="term" value="F:DNA-binding transcription factor activity"/>
    <property type="evidence" value="ECO:0007669"/>
    <property type="project" value="InterPro"/>
</dbReference>
<gene>
    <name evidence="8" type="ORF">GHC57_12205</name>
</gene>
<proteinExistence type="inferred from homology"/>
<dbReference type="Proteomes" id="UP000434582">
    <property type="component" value="Unassembled WGS sequence"/>
</dbReference>
<evidence type="ECO:0000256" key="4">
    <source>
        <dbReference type="ARBA" id="ARBA00023163"/>
    </source>
</evidence>